<dbReference type="InterPro" id="IPR001360">
    <property type="entry name" value="Glyco_hydro_1"/>
</dbReference>
<dbReference type="InterPro" id="IPR036322">
    <property type="entry name" value="WD40_repeat_dom_sf"/>
</dbReference>
<dbReference type="Pfam" id="PF14389">
    <property type="entry name" value="Lzipper-MIP1"/>
    <property type="match status" value="1"/>
</dbReference>
<dbReference type="SUPFAM" id="SSF51445">
    <property type="entry name" value="(Trans)glycosidases"/>
    <property type="match status" value="1"/>
</dbReference>
<proteinExistence type="inferred from homology"/>
<dbReference type="GO" id="GO:0042273">
    <property type="term" value="P:ribosomal large subunit biogenesis"/>
    <property type="evidence" value="ECO:0007669"/>
    <property type="project" value="InterPro"/>
</dbReference>
<dbReference type="CDD" id="cd22857">
    <property type="entry name" value="WDR74"/>
    <property type="match status" value="1"/>
</dbReference>
<dbReference type="Pfam" id="PF04784">
    <property type="entry name" value="DUF547"/>
    <property type="match status" value="1"/>
</dbReference>
<dbReference type="PRINTS" id="PR00131">
    <property type="entry name" value="GLHYDRLASE1"/>
</dbReference>
<dbReference type="PANTHER" id="PTHR16038">
    <property type="entry name" value="NOP SEVEN ASSOCIATED PROTEIN 1"/>
    <property type="match status" value="1"/>
</dbReference>
<evidence type="ECO:0000259" key="6">
    <source>
        <dbReference type="Pfam" id="PF04784"/>
    </source>
</evidence>
<dbReference type="GO" id="GO:0004553">
    <property type="term" value="F:hydrolase activity, hydrolyzing O-glycosyl compounds"/>
    <property type="evidence" value="ECO:0007669"/>
    <property type="project" value="InterPro"/>
</dbReference>
<dbReference type="PROSITE" id="PS50082">
    <property type="entry name" value="WD_REPEATS_2"/>
    <property type="match status" value="1"/>
</dbReference>
<dbReference type="InterPro" id="IPR001680">
    <property type="entry name" value="WD40_rpt"/>
</dbReference>
<evidence type="ECO:0000313" key="8">
    <source>
        <dbReference type="EMBL" id="TXG73573.1"/>
    </source>
</evidence>
<dbReference type="GO" id="GO:0005730">
    <property type="term" value="C:nucleolus"/>
    <property type="evidence" value="ECO:0007669"/>
    <property type="project" value="InterPro"/>
</dbReference>
<feature type="repeat" description="WD" evidence="4">
    <location>
        <begin position="294"/>
        <end position="335"/>
    </location>
</feature>
<feature type="domain" description="Ternary complex factor MIP1 leucine-zipper" evidence="7">
    <location>
        <begin position="417"/>
        <end position="487"/>
    </location>
</feature>
<evidence type="ECO:0000256" key="3">
    <source>
        <dbReference type="ARBA" id="ARBA00022737"/>
    </source>
</evidence>
<feature type="compositionally biased region" description="Basic and acidic residues" evidence="5">
    <location>
        <begin position="391"/>
        <end position="409"/>
    </location>
</feature>
<dbReference type="InterPro" id="IPR017853">
    <property type="entry name" value="GH"/>
</dbReference>
<organism evidence="8 9">
    <name type="scientific">Acer yangbiense</name>
    <dbReference type="NCBI Taxonomy" id="1000413"/>
    <lineage>
        <taxon>Eukaryota</taxon>
        <taxon>Viridiplantae</taxon>
        <taxon>Streptophyta</taxon>
        <taxon>Embryophyta</taxon>
        <taxon>Tracheophyta</taxon>
        <taxon>Spermatophyta</taxon>
        <taxon>Magnoliopsida</taxon>
        <taxon>eudicotyledons</taxon>
        <taxon>Gunneridae</taxon>
        <taxon>Pentapetalae</taxon>
        <taxon>rosids</taxon>
        <taxon>malvids</taxon>
        <taxon>Sapindales</taxon>
        <taxon>Sapindaceae</taxon>
        <taxon>Hippocastanoideae</taxon>
        <taxon>Acereae</taxon>
        <taxon>Acer</taxon>
    </lineage>
</organism>
<dbReference type="Proteomes" id="UP000323000">
    <property type="component" value="Chromosome 1"/>
</dbReference>
<dbReference type="PANTHER" id="PTHR16038:SF4">
    <property type="entry name" value="WD REPEAT-CONTAINING PROTEIN 74"/>
    <property type="match status" value="1"/>
</dbReference>
<comment type="caution">
    <text evidence="8">The sequence shown here is derived from an EMBL/GenBank/DDBJ whole genome shotgun (WGS) entry which is preliminary data.</text>
</comment>
<dbReference type="InterPro" id="IPR037379">
    <property type="entry name" value="WDR74/Nsa1"/>
</dbReference>
<dbReference type="Gene3D" id="2.130.10.10">
    <property type="entry name" value="YVTN repeat-like/Quinoprotein amine dehydrogenase"/>
    <property type="match status" value="1"/>
</dbReference>
<feature type="domain" description="DUF547" evidence="6">
    <location>
        <begin position="655"/>
        <end position="695"/>
    </location>
</feature>
<gene>
    <name evidence="8" type="ORF">EZV62_002152</name>
</gene>
<feature type="compositionally biased region" description="Basic residues" evidence="5">
    <location>
        <begin position="410"/>
        <end position="420"/>
    </location>
</feature>
<keyword evidence="3" id="KW-0677">Repeat</keyword>
<dbReference type="SMART" id="SM00320">
    <property type="entry name" value="WD40"/>
    <property type="match status" value="2"/>
</dbReference>
<evidence type="ECO:0000256" key="4">
    <source>
        <dbReference type="PROSITE-ProRule" id="PRU00221"/>
    </source>
</evidence>
<dbReference type="Pfam" id="PF00232">
    <property type="entry name" value="Glyco_hydro_1"/>
    <property type="match status" value="2"/>
</dbReference>
<dbReference type="InterPro" id="IPR006869">
    <property type="entry name" value="DUF547"/>
</dbReference>
<dbReference type="SUPFAM" id="SSF50978">
    <property type="entry name" value="WD40 repeat-like"/>
    <property type="match status" value="1"/>
</dbReference>
<evidence type="ECO:0000313" key="9">
    <source>
        <dbReference type="Proteomes" id="UP000323000"/>
    </source>
</evidence>
<dbReference type="PROSITE" id="PS00678">
    <property type="entry name" value="WD_REPEATS_1"/>
    <property type="match status" value="1"/>
</dbReference>
<evidence type="ECO:0000256" key="5">
    <source>
        <dbReference type="SAM" id="MobiDB-lite"/>
    </source>
</evidence>
<name>A0A5C7IWG0_9ROSI</name>
<dbReference type="OrthoDB" id="18388at2759"/>
<protein>
    <submittedName>
        <fullName evidence="8">Uncharacterized protein</fullName>
    </submittedName>
</protein>
<evidence type="ECO:0000256" key="2">
    <source>
        <dbReference type="ARBA" id="ARBA00022574"/>
    </source>
</evidence>
<dbReference type="EMBL" id="VAHF01000001">
    <property type="protein sequence ID" value="TXG73573.1"/>
    <property type="molecule type" value="Genomic_DNA"/>
</dbReference>
<feature type="region of interest" description="Disordered" evidence="5">
    <location>
        <begin position="371"/>
        <end position="423"/>
    </location>
</feature>
<evidence type="ECO:0000259" key="7">
    <source>
        <dbReference type="Pfam" id="PF14389"/>
    </source>
</evidence>
<keyword evidence="2 4" id="KW-0853">WD repeat</keyword>
<dbReference type="Gene3D" id="3.20.20.80">
    <property type="entry name" value="Glycosidases"/>
    <property type="match status" value="2"/>
</dbReference>
<dbReference type="GO" id="GO:0005975">
    <property type="term" value="P:carbohydrate metabolic process"/>
    <property type="evidence" value="ECO:0007669"/>
    <property type="project" value="InterPro"/>
</dbReference>
<dbReference type="AlphaFoldDB" id="A0A5C7IWG0"/>
<comment type="similarity">
    <text evidence="1">Belongs to the glycosyl hydrolase 1 family.</text>
</comment>
<accession>A0A5C7IWG0</accession>
<dbReference type="InterPro" id="IPR025757">
    <property type="entry name" value="MIP1_Leuzipper"/>
</dbReference>
<sequence>MPRTTTVECPGCPPLRATTFDSLGLIKVVEARGERGGVPSVVERWGDPDASKCVLAASIDGAKHNPLLAVARKNGLIEIINSLNGDLHVSIPNVGAQPEEDGIVGLHLFKRQRQESLSRSCTLLTCSTKGNASMRSIEVSNPTKFTSLDSIESWNVCDSGTVLCSKVDGNEKYALFGGKGVEVNVWDLEMCTKIWTAKAPPKNSLDIFTPTWFTSATFLSIDDHRKFVAGTNSHQVRLYDTSAQRRPVMSFDFRETPIKAIAEEPEGYNIYIGNGSGDLASIDIRTGKLLGCFLGKCSGSIRSIARHPTLPVIASCGLDSYLRFWDIKTRQLLSAVFMKQHLLEVVFDSNFDGKVVAHNAIDVLVQEPQNMDEIQGDETETEPVKRMKMPKVKDGSKKRASKENEESKKLKSKKKSKKVQRLQQKLQEEMELHAILENSIKKNVVRLSSPSCLPHHAQEILSNIAVLEITVSKLEQEMISLHFQLSQGRNERRLAEYHLKHSPSLSLTSCSSDNMETPILSSMKPLRHLKPELYPSCAFHKKKQSVKTNSKSSQPVEFRKIPTGMPQSHKGLWDHPNQLSEEMIDIQSNCGVLAENVFDPYRVRGKLSWADIGNYGLTTKVSWMSVGKKQLAYASGALRRFRILVEQLAKVNPIHLSCNEKLAFWINLYNALIMHAYLAYGVPRSDLKLFSLMQKGPTKNRDDFKDYAEILFKTFGDKSEELDYDESATDYCKNMGMVSECLRKAGARIEKPTSQEIHPQSLTLWPITFCLHMPLLLHSTNTSSSQYKDRDASKRALNFEIGWFVKPLVSGDYPKTMRIIAKDRLPRFTAEEKKLVIGSTDFIGLNYYSSMHVKSIPINFHAPPVSSTADVFVNFHGEKWSSHWSTGMAFTESKRLPSTRTEEWFNMWFFLATVQERIECERDKGYFYCSLLDDFEWIARYTPRYGIYHIDYNINLTRIPKDSTKWFKHFLKYE</sequence>
<dbReference type="InterPro" id="IPR015943">
    <property type="entry name" value="WD40/YVTN_repeat-like_dom_sf"/>
</dbReference>
<dbReference type="InterPro" id="IPR019775">
    <property type="entry name" value="WD40_repeat_CS"/>
</dbReference>
<evidence type="ECO:0000256" key="1">
    <source>
        <dbReference type="ARBA" id="ARBA00010838"/>
    </source>
</evidence>
<dbReference type="GO" id="GO:0030687">
    <property type="term" value="C:preribosome, large subunit precursor"/>
    <property type="evidence" value="ECO:0007669"/>
    <property type="project" value="TreeGrafter"/>
</dbReference>
<keyword evidence="9" id="KW-1185">Reference proteome</keyword>
<reference evidence="9" key="1">
    <citation type="journal article" date="2019" name="Gigascience">
        <title>De novo genome assembly of the endangered Acer yangbiense, a plant species with extremely small populations endemic to Yunnan Province, China.</title>
        <authorList>
            <person name="Yang J."/>
            <person name="Wariss H.M."/>
            <person name="Tao L."/>
            <person name="Zhang R."/>
            <person name="Yun Q."/>
            <person name="Hollingsworth P."/>
            <person name="Dao Z."/>
            <person name="Luo G."/>
            <person name="Guo H."/>
            <person name="Ma Y."/>
            <person name="Sun W."/>
        </authorList>
    </citation>
    <scope>NUCLEOTIDE SEQUENCE [LARGE SCALE GENOMIC DNA]</scope>
    <source>
        <strain evidence="9">cv. Malutang</strain>
    </source>
</reference>